<sequence>MAKSELDVATRALRLIAVADVSEDPSAEDALVATETYAALLEELSEDHGMAFEWAASATPDRLWLNLAGLVAERIAPIFGRAYDGRRDMARLRAQVFPDDRVEPVQVEHF</sequence>
<dbReference type="AlphaFoldDB" id="A0A1I3LHS9"/>
<dbReference type="Proteomes" id="UP000199377">
    <property type="component" value="Unassembled WGS sequence"/>
</dbReference>
<proteinExistence type="predicted"/>
<evidence type="ECO:0000313" key="2">
    <source>
        <dbReference type="Proteomes" id="UP000199377"/>
    </source>
</evidence>
<dbReference type="RefSeq" id="WP_092863102.1">
    <property type="nucleotide sequence ID" value="NZ_FOQH01000010.1"/>
</dbReference>
<dbReference type="EMBL" id="FOQH01000010">
    <property type="protein sequence ID" value="SFI84304.1"/>
    <property type="molecule type" value="Genomic_DNA"/>
</dbReference>
<reference evidence="1 2" key="1">
    <citation type="submission" date="2016-10" db="EMBL/GenBank/DDBJ databases">
        <authorList>
            <person name="de Groot N.N."/>
        </authorList>
    </citation>
    <scope>NUCLEOTIDE SEQUENCE [LARGE SCALE GENOMIC DNA]</scope>
    <source>
        <strain evidence="1 2">CGMCC 1.11030</strain>
    </source>
</reference>
<name>A0A1I3LHS9_9RHOB</name>
<gene>
    <name evidence="1" type="ORF">SAMN05216258_11036</name>
</gene>
<keyword evidence="2" id="KW-1185">Reference proteome</keyword>
<evidence type="ECO:0000313" key="1">
    <source>
        <dbReference type="EMBL" id="SFI84304.1"/>
    </source>
</evidence>
<dbReference type="STRING" id="1114924.SAMN05216258_11036"/>
<organism evidence="1 2">
    <name type="scientific">Albimonas pacifica</name>
    <dbReference type="NCBI Taxonomy" id="1114924"/>
    <lineage>
        <taxon>Bacteria</taxon>
        <taxon>Pseudomonadati</taxon>
        <taxon>Pseudomonadota</taxon>
        <taxon>Alphaproteobacteria</taxon>
        <taxon>Rhodobacterales</taxon>
        <taxon>Paracoccaceae</taxon>
        <taxon>Albimonas</taxon>
    </lineage>
</organism>
<accession>A0A1I3LHS9</accession>
<protein>
    <submittedName>
        <fullName evidence="1">Uncharacterized protein</fullName>
    </submittedName>
</protein>